<protein>
    <submittedName>
        <fullName evidence="2">Uncharacterized protein</fullName>
    </submittedName>
</protein>
<dbReference type="Proteomes" id="UP000039865">
    <property type="component" value="Unassembled WGS sequence"/>
</dbReference>
<dbReference type="InParanoid" id="A0A078APQ2"/>
<dbReference type="AlphaFoldDB" id="A0A078APQ2"/>
<feature type="region of interest" description="Disordered" evidence="1">
    <location>
        <begin position="1"/>
        <end position="99"/>
    </location>
</feature>
<sequence>MAARFGVSGGNRRTSNACFFVNRKPKEQITNQKKGSSKPGLSKFKSSDSHNIEEMNLPSIKKRLSQEQSKQQNTRLSRRFQGEKNKQPRQTSSSEHKNQQQIMHEFSMFGGRDRVGSLGKLQQHGNINPLRAQIKEYYQSKDSDDDHDAVISEKFHQSYRANQFDVPLILVSTLQESQPRVESARNPYLKKLGEYMKHAIQEKIALKIFSIGVQQQQHQLQLQLEKEIEEVKELFWKKLTQIAVEIYKKY</sequence>
<feature type="compositionally biased region" description="Polar residues" evidence="1">
    <location>
        <begin position="66"/>
        <end position="75"/>
    </location>
</feature>
<keyword evidence="3" id="KW-1185">Reference proteome</keyword>
<reference evidence="2 3" key="1">
    <citation type="submission" date="2014-06" db="EMBL/GenBank/DDBJ databases">
        <authorList>
            <person name="Swart Estienne"/>
        </authorList>
    </citation>
    <scope>NUCLEOTIDE SEQUENCE [LARGE SCALE GENOMIC DNA]</scope>
    <source>
        <strain evidence="2 3">130c</strain>
    </source>
</reference>
<evidence type="ECO:0000313" key="3">
    <source>
        <dbReference type="Proteomes" id="UP000039865"/>
    </source>
</evidence>
<dbReference type="EMBL" id="CCKQ01012329">
    <property type="protein sequence ID" value="CDW83941.1"/>
    <property type="molecule type" value="Genomic_DNA"/>
</dbReference>
<evidence type="ECO:0000313" key="2">
    <source>
        <dbReference type="EMBL" id="CDW83941.1"/>
    </source>
</evidence>
<organism evidence="2 3">
    <name type="scientific">Stylonychia lemnae</name>
    <name type="common">Ciliate</name>
    <dbReference type="NCBI Taxonomy" id="5949"/>
    <lineage>
        <taxon>Eukaryota</taxon>
        <taxon>Sar</taxon>
        <taxon>Alveolata</taxon>
        <taxon>Ciliophora</taxon>
        <taxon>Intramacronucleata</taxon>
        <taxon>Spirotrichea</taxon>
        <taxon>Stichotrichia</taxon>
        <taxon>Sporadotrichida</taxon>
        <taxon>Oxytrichidae</taxon>
        <taxon>Stylonychinae</taxon>
        <taxon>Stylonychia</taxon>
    </lineage>
</organism>
<evidence type="ECO:0000256" key="1">
    <source>
        <dbReference type="SAM" id="MobiDB-lite"/>
    </source>
</evidence>
<name>A0A078APQ2_STYLE</name>
<accession>A0A078APQ2</accession>
<proteinExistence type="predicted"/>
<gene>
    <name evidence="2" type="primary">Contig18231.g19370</name>
    <name evidence="2" type="ORF">STYLEM_12995</name>
</gene>